<dbReference type="InterPro" id="IPR012910">
    <property type="entry name" value="Plug_dom"/>
</dbReference>
<feature type="domain" description="TonB-dependent receptor plug" evidence="12">
    <location>
        <begin position="47"/>
        <end position="150"/>
    </location>
</feature>
<keyword evidence="14" id="KW-1185">Reference proteome</keyword>
<dbReference type="PANTHER" id="PTHR30069:SF40">
    <property type="entry name" value="TONB-DEPENDENT RECEPTOR NMB0964-RELATED"/>
    <property type="match status" value="1"/>
</dbReference>
<organism evidence="13 14">
    <name type="scientific">Glacieibacterium frigidum</name>
    <dbReference type="NCBI Taxonomy" id="2593303"/>
    <lineage>
        <taxon>Bacteria</taxon>
        <taxon>Pseudomonadati</taxon>
        <taxon>Pseudomonadota</taxon>
        <taxon>Alphaproteobacteria</taxon>
        <taxon>Sphingomonadales</taxon>
        <taxon>Sphingosinicellaceae</taxon>
        <taxon>Glacieibacterium</taxon>
    </lineage>
</organism>
<feature type="signal peptide" evidence="10">
    <location>
        <begin position="1"/>
        <end position="19"/>
    </location>
</feature>
<evidence type="ECO:0000259" key="11">
    <source>
        <dbReference type="Pfam" id="PF00593"/>
    </source>
</evidence>
<keyword evidence="10" id="KW-0732">Signal</keyword>
<dbReference type="RefSeq" id="WP_144237259.1">
    <property type="nucleotide sequence ID" value="NZ_VJWA01000002.1"/>
</dbReference>
<evidence type="ECO:0000313" key="13">
    <source>
        <dbReference type="EMBL" id="TRW14053.1"/>
    </source>
</evidence>
<evidence type="ECO:0000256" key="5">
    <source>
        <dbReference type="ARBA" id="ARBA00023077"/>
    </source>
</evidence>
<evidence type="ECO:0000256" key="1">
    <source>
        <dbReference type="ARBA" id="ARBA00004571"/>
    </source>
</evidence>
<dbReference type="GO" id="GO:0044718">
    <property type="term" value="P:siderophore transmembrane transport"/>
    <property type="evidence" value="ECO:0007669"/>
    <property type="project" value="TreeGrafter"/>
</dbReference>
<dbReference type="InterPro" id="IPR000531">
    <property type="entry name" value="Beta-barrel_TonB"/>
</dbReference>
<dbReference type="Proteomes" id="UP000317894">
    <property type="component" value="Unassembled WGS sequence"/>
</dbReference>
<dbReference type="PANTHER" id="PTHR30069">
    <property type="entry name" value="TONB-DEPENDENT OUTER MEMBRANE RECEPTOR"/>
    <property type="match status" value="1"/>
</dbReference>
<proteinExistence type="inferred from homology"/>
<dbReference type="PROSITE" id="PS52016">
    <property type="entry name" value="TONB_DEPENDENT_REC_3"/>
    <property type="match status" value="1"/>
</dbReference>
<dbReference type="InterPro" id="IPR037066">
    <property type="entry name" value="Plug_dom_sf"/>
</dbReference>
<evidence type="ECO:0000256" key="3">
    <source>
        <dbReference type="ARBA" id="ARBA00022452"/>
    </source>
</evidence>
<evidence type="ECO:0000256" key="2">
    <source>
        <dbReference type="ARBA" id="ARBA00022448"/>
    </source>
</evidence>
<dbReference type="OrthoDB" id="9795928at2"/>
<evidence type="ECO:0000256" key="6">
    <source>
        <dbReference type="ARBA" id="ARBA00023136"/>
    </source>
</evidence>
<comment type="caution">
    <text evidence="13">The sequence shown here is derived from an EMBL/GenBank/DDBJ whole genome shotgun (WGS) entry which is preliminary data.</text>
</comment>
<keyword evidence="5 9" id="KW-0798">TonB box</keyword>
<dbReference type="AlphaFoldDB" id="A0A552U756"/>
<feature type="chain" id="PRO_5022191658" evidence="10">
    <location>
        <begin position="20"/>
        <end position="688"/>
    </location>
</feature>
<dbReference type="Pfam" id="PF00593">
    <property type="entry name" value="TonB_dep_Rec_b-barrel"/>
    <property type="match status" value="1"/>
</dbReference>
<keyword evidence="13" id="KW-0675">Receptor</keyword>
<keyword evidence="4 8" id="KW-0812">Transmembrane</keyword>
<evidence type="ECO:0000256" key="7">
    <source>
        <dbReference type="ARBA" id="ARBA00023237"/>
    </source>
</evidence>
<dbReference type="InterPro" id="IPR036942">
    <property type="entry name" value="Beta-barrel_TonB_sf"/>
</dbReference>
<evidence type="ECO:0000256" key="4">
    <source>
        <dbReference type="ARBA" id="ARBA00022692"/>
    </source>
</evidence>
<evidence type="ECO:0000259" key="12">
    <source>
        <dbReference type="Pfam" id="PF07715"/>
    </source>
</evidence>
<evidence type="ECO:0000256" key="8">
    <source>
        <dbReference type="PROSITE-ProRule" id="PRU01360"/>
    </source>
</evidence>
<dbReference type="Gene3D" id="2.40.170.20">
    <property type="entry name" value="TonB-dependent receptor, beta-barrel domain"/>
    <property type="match status" value="1"/>
</dbReference>
<evidence type="ECO:0000256" key="10">
    <source>
        <dbReference type="SAM" id="SignalP"/>
    </source>
</evidence>
<comment type="subcellular location">
    <subcellularLocation>
        <location evidence="1 8">Cell outer membrane</location>
        <topology evidence="1 8">Multi-pass membrane protein</topology>
    </subcellularLocation>
</comment>
<accession>A0A552U756</accession>
<protein>
    <submittedName>
        <fullName evidence="13">TonB-dependent receptor</fullName>
    </submittedName>
</protein>
<dbReference type="GO" id="GO:0015344">
    <property type="term" value="F:siderophore uptake transmembrane transporter activity"/>
    <property type="evidence" value="ECO:0007669"/>
    <property type="project" value="TreeGrafter"/>
</dbReference>
<dbReference type="Gene3D" id="2.170.130.10">
    <property type="entry name" value="TonB-dependent receptor, plug domain"/>
    <property type="match status" value="1"/>
</dbReference>
<feature type="domain" description="TonB-dependent receptor-like beta-barrel" evidence="11">
    <location>
        <begin position="248"/>
        <end position="657"/>
    </location>
</feature>
<dbReference type="SUPFAM" id="SSF56935">
    <property type="entry name" value="Porins"/>
    <property type="match status" value="1"/>
</dbReference>
<comment type="similarity">
    <text evidence="8 9">Belongs to the TonB-dependent receptor family.</text>
</comment>
<dbReference type="Pfam" id="PF07715">
    <property type="entry name" value="Plug"/>
    <property type="match status" value="1"/>
</dbReference>
<evidence type="ECO:0000313" key="14">
    <source>
        <dbReference type="Proteomes" id="UP000317894"/>
    </source>
</evidence>
<dbReference type="InterPro" id="IPR039426">
    <property type="entry name" value="TonB-dep_rcpt-like"/>
</dbReference>
<name>A0A552U756_9SPHN</name>
<keyword evidence="7 8" id="KW-0998">Cell outer membrane</keyword>
<evidence type="ECO:0000256" key="9">
    <source>
        <dbReference type="RuleBase" id="RU003357"/>
    </source>
</evidence>
<keyword evidence="2 8" id="KW-0813">Transport</keyword>
<dbReference type="GO" id="GO:0009279">
    <property type="term" value="C:cell outer membrane"/>
    <property type="evidence" value="ECO:0007669"/>
    <property type="project" value="UniProtKB-SubCell"/>
</dbReference>
<sequence length="688" mass="73997">MRIFWLIGASLGAVASAQAQQVADADRHDAMSADIVVTAPFNRDRADLLSGVSVLQGEALTREIRSTIGETLARQAGVSSTAFGPNASRPILRGFQGERIRVLTDGIGSFDVSNTSVDHAVVVNPQLAERIEVLRGPAALLYGSSAVGGVVNVLDARIPRRMPEEEVHLDVVGTYASAAEERSGGVVLDVPLTPKLVAHVDGSYFKSDDLDIGGFVLSRPLRAQALASSEPAVRDLAALRGTLPNSAARTFNYAGGLSFIDDGGTLGFAVSQYDSLYGVPARYDLTSGDFESVRLDVKQTRVDARASVELGDGLFEKLNGRFGFADYEHSEIDPEGAIGTTFLNKSFEGRLELVQNRRGAWRGASGIQYLSRDFNAIGDEAFIPKNLTEQFGVFTLQEFDFGALKAEAGGRFERTGISTNLNEFRGMPNAFDRRFSAYSGSVGASYGLAPGVRIGINLSHTERAPSAEELLANGPHAGTQSFEIGDRSFGKEKSNGAEVVLRAKGEGYSFEASAYYNRFKDYIYEVQTGAIEDDLPVFQFLSGRARYYGAEVQGQLTVAEFGEVAFGVDALADYVDAKLLDGGGRVPRIPPFRVLGGVTLSSDQGELRIEAEHAGRQNKVSAFETATGDYTLVNASLTARPFDGHPHVTVALVASNLFDVDARRHASFLKDFAPLPGRDVRVSLRLVY</sequence>
<gene>
    <name evidence="13" type="ORF">FMM06_09960</name>
</gene>
<keyword evidence="3 8" id="KW-1134">Transmembrane beta strand</keyword>
<keyword evidence="6 8" id="KW-0472">Membrane</keyword>
<dbReference type="EMBL" id="VJWA01000002">
    <property type="protein sequence ID" value="TRW14053.1"/>
    <property type="molecule type" value="Genomic_DNA"/>
</dbReference>
<reference evidence="13 14" key="1">
    <citation type="submission" date="2019-07" db="EMBL/GenBank/DDBJ databases">
        <title>Novel species isolated from glacier.</title>
        <authorList>
            <person name="Liu Q."/>
            <person name="Xin Y.-H."/>
        </authorList>
    </citation>
    <scope>NUCLEOTIDE SEQUENCE [LARGE SCALE GENOMIC DNA]</scope>
    <source>
        <strain evidence="13 14">LB1R16</strain>
    </source>
</reference>